<dbReference type="AlphaFoldDB" id="A0A161RCN7"/>
<organism evidence="1 2">
    <name type="scientific">Bacillus cereus</name>
    <dbReference type="NCBI Taxonomy" id="1396"/>
    <lineage>
        <taxon>Bacteria</taxon>
        <taxon>Bacillati</taxon>
        <taxon>Bacillota</taxon>
        <taxon>Bacilli</taxon>
        <taxon>Bacillales</taxon>
        <taxon>Bacillaceae</taxon>
        <taxon>Bacillus</taxon>
        <taxon>Bacillus cereus group</taxon>
    </lineage>
</organism>
<accession>A0A161RCN7</accession>
<sequence>MGIDEKPNAKLLIQGNVGQFNYAEQGNIEAIQTNNQGENNDLQKVAQELIELLKGTSLENKDIQEDAIDFVGEVAQNIEEGQSPKPSLLRRAKESLTDINSMVESGSQIAIKIGQFLSLLNS</sequence>
<name>A0A161RCN7_BACCE</name>
<dbReference type="Proteomes" id="UP000076501">
    <property type="component" value="Unassembled WGS sequence"/>
</dbReference>
<dbReference type="EMBL" id="LJKA01000066">
    <property type="protein sequence ID" value="KZD29402.1"/>
    <property type="molecule type" value="Genomic_DNA"/>
</dbReference>
<proteinExistence type="predicted"/>
<evidence type="ECO:0000313" key="2">
    <source>
        <dbReference type="Proteomes" id="UP000076501"/>
    </source>
</evidence>
<protein>
    <submittedName>
        <fullName evidence="1">Uncharacterized protein</fullName>
    </submittedName>
</protein>
<gene>
    <name evidence="1" type="ORF">B4082_4509</name>
</gene>
<dbReference type="RefSeq" id="WP_063224292.1">
    <property type="nucleotide sequence ID" value="NZ_LJKA01000066.1"/>
</dbReference>
<reference evidence="1 2" key="1">
    <citation type="submission" date="2015-09" db="EMBL/GenBank/DDBJ databases">
        <title>Bacillus cereus food isolates.</title>
        <authorList>
            <person name="Boekhorst J."/>
        </authorList>
    </citation>
    <scope>NUCLEOTIDE SEQUENCE [LARGE SCALE GENOMIC DNA]</scope>
    <source>
        <strain evidence="1 2">B4082</strain>
    </source>
</reference>
<dbReference type="PATRIC" id="fig|1396.539.peg.4630"/>
<comment type="caution">
    <text evidence="1">The sequence shown here is derived from an EMBL/GenBank/DDBJ whole genome shotgun (WGS) entry which is preliminary data.</text>
</comment>
<evidence type="ECO:0000313" key="1">
    <source>
        <dbReference type="EMBL" id="KZD29402.1"/>
    </source>
</evidence>